<comment type="caution">
    <text evidence="2">The sequence shown here is derived from an EMBL/GenBank/DDBJ whole genome shotgun (WGS) entry which is preliminary data.</text>
</comment>
<evidence type="ECO:0000313" key="3">
    <source>
        <dbReference type="Proteomes" id="UP000614996"/>
    </source>
</evidence>
<feature type="domain" description="Aminoglycoside phosphotransferase" evidence="1">
    <location>
        <begin position="48"/>
        <end position="223"/>
    </location>
</feature>
<dbReference type="SUPFAM" id="SSF56112">
    <property type="entry name" value="Protein kinase-like (PK-like)"/>
    <property type="match status" value="1"/>
</dbReference>
<dbReference type="AlphaFoldDB" id="A0A8J4AGA2"/>
<accession>A0A8J4AGA2</accession>
<dbReference type="Gene3D" id="3.90.1200.10">
    <property type="match status" value="1"/>
</dbReference>
<proteinExistence type="predicted"/>
<dbReference type="Proteomes" id="UP000614996">
    <property type="component" value="Unassembled WGS sequence"/>
</dbReference>
<sequence>MRAADRRDAVAAGVATATELGLPVDETTVLQDSNRITLRLLPCDVLAQVAPEGHLAAPFELDLAQRLAATGSPVAAPDPRVPPRPYPRAGFVVTLWTYYPSVRRPEDAPAEYADALHRLHAGLRRVEVAAPHFTDRVDQAQRLVASPARTPAMSDADRVFLGEALRDLRRSVTGRAGADQLLHGEPHPGNVLATPDGMRFVDLETCCRGPVEFDLAHAPDEVADHYPDADRTLLRDCRSLALALATAWRWDRDDHLPNGSALGIEWLGQLRATLDRHRPDPRP</sequence>
<gene>
    <name evidence="2" type="ORF">NUM_33670</name>
</gene>
<evidence type="ECO:0000259" key="1">
    <source>
        <dbReference type="Pfam" id="PF01636"/>
    </source>
</evidence>
<keyword evidence="3" id="KW-1185">Reference proteome</keyword>
<dbReference type="InterPro" id="IPR002575">
    <property type="entry name" value="Aminoglycoside_PTrfase"/>
</dbReference>
<dbReference type="InterPro" id="IPR011009">
    <property type="entry name" value="Kinase-like_dom_sf"/>
</dbReference>
<protein>
    <submittedName>
        <fullName evidence="2">Aminoglycoside phosphotransferase</fullName>
    </submittedName>
</protein>
<reference evidence="3" key="1">
    <citation type="journal article" date="2021" name="Int. J. Syst. Evol. Microbiol.">
        <title>Actinocatenispora comari sp. nov., an endophytic actinomycete isolated from aerial parts of Comarum salesowianum.</title>
        <authorList>
            <person name="Oyunbileg N."/>
            <person name="Iizaka Y."/>
            <person name="Hamada M."/>
            <person name="Davaapurev B.O."/>
            <person name="Fukumoto A."/>
            <person name="Tsetseg B."/>
            <person name="Kato F."/>
            <person name="Tamura T."/>
            <person name="Batkhuu J."/>
            <person name="Anzai Y."/>
        </authorList>
    </citation>
    <scope>NUCLEOTIDE SEQUENCE [LARGE SCALE GENOMIC DNA]</scope>
    <source>
        <strain evidence="3">NUM-2625</strain>
    </source>
</reference>
<dbReference type="Pfam" id="PF01636">
    <property type="entry name" value="APH"/>
    <property type="match status" value="1"/>
</dbReference>
<evidence type="ECO:0000313" key="2">
    <source>
        <dbReference type="EMBL" id="GIL28113.1"/>
    </source>
</evidence>
<dbReference type="RefSeq" id="WP_207125831.1">
    <property type="nucleotide sequence ID" value="NZ_BOPO01000055.1"/>
</dbReference>
<organism evidence="2 3">
    <name type="scientific">Actinocatenispora comari</name>
    <dbReference type="NCBI Taxonomy" id="2807577"/>
    <lineage>
        <taxon>Bacteria</taxon>
        <taxon>Bacillati</taxon>
        <taxon>Actinomycetota</taxon>
        <taxon>Actinomycetes</taxon>
        <taxon>Micromonosporales</taxon>
        <taxon>Micromonosporaceae</taxon>
        <taxon>Actinocatenispora</taxon>
    </lineage>
</organism>
<name>A0A8J4AGA2_9ACTN</name>
<dbReference type="EMBL" id="BOPO01000055">
    <property type="protein sequence ID" value="GIL28113.1"/>
    <property type="molecule type" value="Genomic_DNA"/>
</dbReference>